<dbReference type="GO" id="GO:0008270">
    <property type="term" value="F:zinc ion binding"/>
    <property type="evidence" value="ECO:0007669"/>
    <property type="project" value="UniProtKB-KW"/>
</dbReference>
<feature type="domain" description="Zinc finger Mcm10/DnaG-type" evidence="8">
    <location>
        <begin position="127"/>
        <end position="172"/>
    </location>
</feature>
<dbReference type="InterPro" id="IPR015408">
    <property type="entry name" value="Znf_Mcm10/DnaG"/>
</dbReference>
<gene>
    <name evidence="10" type="ORF">DYB32_000666</name>
</gene>
<evidence type="ECO:0000256" key="1">
    <source>
        <dbReference type="ARBA" id="ARBA00004123"/>
    </source>
</evidence>
<comment type="similarity">
    <text evidence="2">Belongs to the MCM10 family.</text>
</comment>
<feature type="domain" description="MCM10 OB-fold" evidence="9">
    <location>
        <begin position="1"/>
        <end position="104"/>
    </location>
</feature>
<dbReference type="InterPro" id="IPR040184">
    <property type="entry name" value="Mcm10"/>
</dbReference>
<dbReference type="AlphaFoldDB" id="A0A3R6VTL9"/>
<dbReference type="Pfam" id="PF09329">
    <property type="entry name" value="zf-primase"/>
    <property type="match status" value="1"/>
</dbReference>
<accession>A0A3R6VTL9</accession>
<keyword evidence="4" id="KW-0479">Metal-binding</keyword>
<evidence type="ECO:0000256" key="5">
    <source>
        <dbReference type="ARBA" id="ARBA00022771"/>
    </source>
</evidence>
<dbReference type="Pfam" id="PF22379">
    <property type="entry name" value="OB_MCM10"/>
    <property type="match status" value="1"/>
</dbReference>
<dbReference type="GO" id="GO:0043596">
    <property type="term" value="C:nuclear replication fork"/>
    <property type="evidence" value="ECO:0007669"/>
    <property type="project" value="TreeGrafter"/>
</dbReference>
<keyword evidence="11" id="KW-1185">Reference proteome</keyword>
<dbReference type="GO" id="GO:0003688">
    <property type="term" value="F:DNA replication origin binding"/>
    <property type="evidence" value="ECO:0007669"/>
    <property type="project" value="TreeGrafter"/>
</dbReference>
<dbReference type="VEuPathDB" id="FungiDB:H310_05886"/>
<evidence type="ECO:0000259" key="9">
    <source>
        <dbReference type="Pfam" id="PF22379"/>
    </source>
</evidence>
<protein>
    <submittedName>
        <fullName evidence="10">Uncharacterized protein</fullName>
    </submittedName>
</protein>
<keyword evidence="6" id="KW-0862">Zinc</keyword>
<name>A0A3R6VTL9_9STRA</name>
<dbReference type="InterPro" id="IPR012340">
    <property type="entry name" value="NA-bd_OB-fold"/>
</dbReference>
<dbReference type="PANTHER" id="PTHR13454:SF11">
    <property type="entry name" value="PROTEIN MCM10 HOMOLOG"/>
    <property type="match status" value="1"/>
</dbReference>
<keyword evidence="3" id="KW-0235">DNA replication</keyword>
<evidence type="ECO:0000313" key="11">
    <source>
        <dbReference type="Proteomes" id="UP000285060"/>
    </source>
</evidence>
<evidence type="ECO:0000313" key="10">
    <source>
        <dbReference type="EMBL" id="RHY34784.1"/>
    </source>
</evidence>
<evidence type="ECO:0000256" key="4">
    <source>
        <dbReference type="ARBA" id="ARBA00022723"/>
    </source>
</evidence>
<evidence type="ECO:0000256" key="6">
    <source>
        <dbReference type="ARBA" id="ARBA00022833"/>
    </source>
</evidence>
<comment type="subcellular location">
    <subcellularLocation>
        <location evidence="1">Nucleus</location>
    </subcellularLocation>
</comment>
<evidence type="ECO:0000259" key="8">
    <source>
        <dbReference type="Pfam" id="PF09329"/>
    </source>
</evidence>
<sequence>MDGRQMIQLAKLETSRRQDLENTQVDWVTIGVMTRANLSKAASGAPFVVWTLSDLETSMASLFLYDDAYNNHWREAEGSIVAVINPAVLPANEAGKFALSIRSGLNVVKLGRASKLDQPAVSINNVGTSMDFGICKSLTAGGRQCKIPINVTMGDYCVVHVAAKFKAAGKGRQELNGAGTFRTDLFRNGDSVRNVSAGTYGTFV</sequence>
<dbReference type="GO" id="GO:0003697">
    <property type="term" value="F:single-stranded DNA binding"/>
    <property type="evidence" value="ECO:0007669"/>
    <property type="project" value="InterPro"/>
</dbReference>
<evidence type="ECO:0000256" key="7">
    <source>
        <dbReference type="ARBA" id="ARBA00023242"/>
    </source>
</evidence>
<dbReference type="InterPro" id="IPR055065">
    <property type="entry name" value="OB_MCM10"/>
</dbReference>
<proteinExistence type="inferred from homology"/>
<evidence type="ECO:0000256" key="3">
    <source>
        <dbReference type="ARBA" id="ARBA00022705"/>
    </source>
</evidence>
<dbReference type="EMBL" id="QUSY01000018">
    <property type="protein sequence ID" value="RHY34784.1"/>
    <property type="molecule type" value="Genomic_DNA"/>
</dbReference>
<evidence type="ECO:0000256" key="2">
    <source>
        <dbReference type="ARBA" id="ARBA00009679"/>
    </source>
</evidence>
<dbReference type="PANTHER" id="PTHR13454">
    <property type="entry name" value="PROTEIN MCM10 HOMOLOG"/>
    <property type="match status" value="1"/>
</dbReference>
<reference evidence="10 11" key="1">
    <citation type="submission" date="2018-08" db="EMBL/GenBank/DDBJ databases">
        <title>Aphanomyces genome sequencing and annotation.</title>
        <authorList>
            <person name="Minardi D."/>
            <person name="Oidtmann B."/>
            <person name="Van Der Giezen M."/>
            <person name="Studholme D.J."/>
        </authorList>
    </citation>
    <scope>NUCLEOTIDE SEQUENCE [LARGE SCALE GENOMIC DNA]</scope>
    <source>
        <strain evidence="10 11">NJM0002</strain>
    </source>
</reference>
<dbReference type="GO" id="GO:0006270">
    <property type="term" value="P:DNA replication initiation"/>
    <property type="evidence" value="ECO:0007669"/>
    <property type="project" value="InterPro"/>
</dbReference>
<comment type="caution">
    <text evidence="10">The sequence shown here is derived from an EMBL/GenBank/DDBJ whole genome shotgun (WGS) entry which is preliminary data.</text>
</comment>
<dbReference type="Proteomes" id="UP000285060">
    <property type="component" value="Unassembled WGS sequence"/>
</dbReference>
<keyword evidence="7" id="KW-0539">Nucleus</keyword>
<dbReference type="Gene3D" id="2.40.50.140">
    <property type="entry name" value="Nucleic acid-binding proteins"/>
    <property type="match status" value="1"/>
</dbReference>
<keyword evidence="5" id="KW-0863">Zinc-finger</keyword>
<organism evidence="10 11">
    <name type="scientific">Aphanomyces invadans</name>
    <dbReference type="NCBI Taxonomy" id="157072"/>
    <lineage>
        <taxon>Eukaryota</taxon>
        <taxon>Sar</taxon>
        <taxon>Stramenopiles</taxon>
        <taxon>Oomycota</taxon>
        <taxon>Saprolegniomycetes</taxon>
        <taxon>Saprolegniales</taxon>
        <taxon>Verrucalvaceae</taxon>
        <taxon>Aphanomyces</taxon>
    </lineage>
</organism>